<dbReference type="RefSeq" id="WP_420243003.1">
    <property type="nucleotide sequence ID" value="NZ_BOPV01000001.1"/>
</dbReference>
<dbReference type="Pfam" id="PF03797">
    <property type="entry name" value="Autotransporter"/>
    <property type="match status" value="1"/>
</dbReference>
<evidence type="ECO:0000256" key="1">
    <source>
        <dbReference type="SAM" id="SignalP"/>
    </source>
</evidence>
<dbReference type="Gene3D" id="2.40.128.130">
    <property type="entry name" value="Autotransporter beta-domain"/>
    <property type="match status" value="1"/>
</dbReference>
<proteinExistence type="predicted"/>
<keyword evidence="4" id="KW-1185">Reference proteome</keyword>
<evidence type="ECO:0000313" key="3">
    <source>
        <dbReference type="EMBL" id="GIL39883.1"/>
    </source>
</evidence>
<organism evidence="3 4">
    <name type="scientific">Roseiterribacter gracilis</name>
    <dbReference type="NCBI Taxonomy" id="2812848"/>
    <lineage>
        <taxon>Bacteria</taxon>
        <taxon>Pseudomonadati</taxon>
        <taxon>Pseudomonadota</taxon>
        <taxon>Alphaproteobacteria</taxon>
        <taxon>Rhodospirillales</taxon>
        <taxon>Roseiterribacteraceae</taxon>
        <taxon>Roseiterribacter</taxon>
    </lineage>
</organism>
<sequence length="1017" mass="103140">MSKTACAVVALLSLVSVDAAAETQVTTTRSTPIATSTANNGARDDVRVTSAGTLQTSGAGAAATLDSNNQIVNEGTIKILDANDAVGIAVRGGNTGTVTNNGSITISDTTPATTIPLTNGERRFGIQVTGPNPFFGSITQGTGNITVIGNNSAGISLETRLEGFIALGGSTQITGNNSVGLRTRGVVVGDVTVSGTIIAKGQNASAASFEQSILGRLTLQNSMTATGYLNTVRPTDAAALAALGPNDLLQGGPVVRVAGDVGNGIIVDTSGALTSSGSAPALLIGGSANSRLGIAGADTDNAALLVRGALASDGIYNNITATALQIGGQGGTVTLDGGIRNTGQINANAYAANSTALRAAAGAIVPALRNEGSIQANGIAESAITVSAVRIEQGATLNSIANSGTISASVNGTSGTHTPVAGAAVAIQDLSGTLTAIGNQGRIVTAVNPGTAGEATVGSRTAIDVRANTSGVTFNQTQIAGSTTAPSVIGDVLFGSGNDTLNLNAGTLKGGVAFGNGADTLNINNGAVLTGSVTDTDGRVVVGVANGKLVQTGFGQLNVSSLNVGAQGQVVLAVDPATGRFGSIASSGGVNLVQGSRLGLDIQSKLTAPLALTLITAPSAQLQSQVTLGDVPYFYNATLVQSAAAGTIGVQVRRRTAAEAGITVGAQAYDAIFQQHDKDVQLGQAFSRAVNQASFKTLYERMLPAFAGGQFYTLSQGVDALVRAQGEDALNLRPARDGFWVQPFGFGATRERDQAPAFRGGGYGLAIGWEKPNTSIGTYGFSLSSLRSWVDDKDSDPDNRTVSNSYLLGAYWQESGNGINVSASVNGGYVNSGSTRKLTSTDANDASFTRNAEARWGGLLGSVRAALSYKADLWGSFYARPKVAASYLILQENEHAERGTSDGFNLQVGSRNSTQGAIEGTVAFGAALGSGAFKWRPEVEVGYRQLFGDGAASTTAQFLSGGPSFTLDPQKLQGGAPLARIALRGGDRIADIGLELGGEDRSGYRAYDGRFVARMRF</sequence>
<feature type="signal peptide" evidence="1">
    <location>
        <begin position="1"/>
        <end position="21"/>
    </location>
</feature>
<feature type="chain" id="PRO_5035756559" evidence="1">
    <location>
        <begin position="22"/>
        <end position="1017"/>
    </location>
</feature>
<gene>
    <name evidence="3" type="ORF">TMPK1_21200</name>
</gene>
<reference evidence="3" key="1">
    <citation type="submission" date="2021-02" db="EMBL/GenBank/DDBJ databases">
        <title>Genome sequence of Rhodospirillales sp. strain TMPK1 isolated from soil.</title>
        <authorList>
            <person name="Nakai R."/>
            <person name="Kusada H."/>
            <person name="Tamaki H."/>
        </authorList>
    </citation>
    <scope>NUCLEOTIDE SEQUENCE</scope>
    <source>
        <strain evidence="3">TMPK1</strain>
    </source>
</reference>
<dbReference type="InterPro" id="IPR005546">
    <property type="entry name" value="Autotransporte_beta"/>
</dbReference>
<dbReference type="PROSITE" id="PS51208">
    <property type="entry name" value="AUTOTRANSPORTER"/>
    <property type="match status" value="1"/>
</dbReference>
<dbReference type="InterPro" id="IPR036709">
    <property type="entry name" value="Autotransporte_beta_dom_sf"/>
</dbReference>
<dbReference type="EMBL" id="BOPV01000001">
    <property type="protein sequence ID" value="GIL39883.1"/>
    <property type="molecule type" value="Genomic_DNA"/>
</dbReference>
<dbReference type="SMART" id="SM00869">
    <property type="entry name" value="Autotransporter"/>
    <property type="match status" value="1"/>
</dbReference>
<name>A0A8S8X8U1_9PROT</name>
<protein>
    <submittedName>
        <fullName evidence="3">Autotransporter</fullName>
    </submittedName>
</protein>
<feature type="domain" description="Autotransporter" evidence="2">
    <location>
        <begin position="732"/>
        <end position="1017"/>
    </location>
</feature>
<evidence type="ECO:0000259" key="2">
    <source>
        <dbReference type="PROSITE" id="PS51208"/>
    </source>
</evidence>
<evidence type="ECO:0000313" key="4">
    <source>
        <dbReference type="Proteomes" id="UP000681075"/>
    </source>
</evidence>
<dbReference type="AlphaFoldDB" id="A0A8S8X8U1"/>
<keyword evidence="1" id="KW-0732">Signal</keyword>
<accession>A0A8S8X8U1</accession>
<dbReference type="Proteomes" id="UP000681075">
    <property type="component" value="Unassembled WGS sequence"/>
</dbReference>
<dbReference type="SUPFAM" id="SSF103515">
    <property type="entry name" value="Autotransporter"/>
    <property type="match status" value="1"/>
</dbReference>
<comment type="caution">
    <text evidence="3">The sequence shown here is derived from an EMBL/GenBank/DDBJ whole genome shotgun (WGS) entry which is preliminary data.</text>
</comment>